<dbReference type="EMBL" id="PYMH01000006">
    <property type="protein sequence ID" value="PSU33184.1"/>
    <property type="molecule type" value="Genomic_DNA"/>
</dbReference>
<evidence type="ECO:0000259" key="1">
    <source>
        <dbReference type="Pfam" id="PF05057"/>
    </source>
</evidence>
<name>A0A2T3IXC6_9GAMM</name>
<dbReference type="InterPro" id="IPR007751">
    <property type="entry name" value="DUF676_lipase-like"/>
</dbReference>
<evidence type="ECO:0000313" key="3">
    <source>
        <dbReference type="Proteomes" id="UP000241222"/>
    </source>
</evidence>
<dbReference type="PANTHER" id="PTHR42044">
    <property type="entry name" value="DUF676 DOMAIN-CONTAINING PROTEIN-RELATED"/>
    <property type="match status" value="1"/>
</dbReference>
<feature type="domain" description="DUF676" evidence="1">
    <location>
        <begin position="209"/>
        <end position="258"/>
    </location>
</feature>
<dbReference type="Pfam" id="PF05057">
    <property type="entry name" value="DUF676"/>
    <property type="match status" value="1"/>
</dbReference>
<sequence length="345" mass="39072">MEAITQERKSTGLASKMATYCWWKAIGKIDTSKDNLIDTLDSSKVCGFLKTVSKGLKEIHTLPKALGDNPIEPFYGEDSELNRKNYPNTASYLITLLKAAFDLSPFMIQKEIERLTILPSPMSPTPNEKWFFINGICTSKDMAKENARMLYKVFGRPITPLHNPTNGMIPDVFEAIIGRDFDKYTNIARTAKNLIWDELQQLKVHTNDKNTDTNHHHKIVVIGHSQGGIILSNVIGQLILEHNKDSLLNHLEVYTFASAHDEYPSFGNQKGPPGYQLPFTEHFANDGDFVARLGVLHENYKTKGNVFEKKGTGHLLNYHYLRDFLEGKYDDTQPSRLSTLRGGKR</sequence>
<dbReference type="RefSeq" id="WP_107349396.1">
    <property type="nucleotide sequence ID" value="NZ_PYMH01000006.1"/>
</dbReference>
<evidence type="ECO:0000313" key="2">
    <source>
        <dbReference type="EMBL" id="PSU33184.1"/>
    </source>
</evidence>
<reference evidence="2 3" key="1">
    <citation type="submission" date="2018-03" db="EMBL/GenBank/DDBJ databases">
        <title>Whole genome sequencing of Histamine producing bacteria.</title>
        <authorList>
            <person name="Butler K."/>
        </authorList>
    </citation>
    <scope>NUCLEOTIDE SEQUENCE [LARGE SCALE GENOMIC DNA]</scope>
    <source>
        <strain evidence="2 3">JCM 13586</strain>
    </source>
</reference>
<accession>A0A2T3IXC6</accession>
<comment type="caution">
    <text evidence="2">The sequence shown here is derived from an EMBL/GenBank/DDBJ whole genome shotgun (WGS) entry which is preliminary data.</text>
</comment>
<protein>
    <recommendedName>
        <fullName evidence="1">DUF676 domain-containing protein</fullName>
    </recommendedName>
</protein>
<proteinExistence type="predicted"/>
<dbReference type="Proteomes" id="UP000241222">
    <property type="component" value="Unassembled WGS sequence"/>
</dbReference>
<dbReference type="PANTHER" id="PTHR42044:SF2">
    <property type="entry name" value="DUF676 DOMAIN-CONTAINING PROTEIN"/>
    <property type="match status" value="1"/>
</dbReference>
<keyword evidence="3" id="KW-1185">Reference proteome</keyword>
<gene>
    <name evidence="2" type="ORF">C9I99_13355</name>
</gene>
<organism evidence="2 3">
    <name type="scientific">Photobacterium lutimaris</name>
    <dbReference type="NCBI Taxonomy" id="388278"/>
    <lineage>
        <taxon>Bacteria</taxon>
        <taxon>Pseudomonadati</taxon>
        <taxon>Pseudomonadota</taxon>
        <taxon>Gammaproteobacteria</taxon>
        <taxon>Vibrionales</taxon>
        <taxon>Vibrionaceae</taxon>
        <taxon>Photobacterium</taxon>
    </lineage>
</organism>
<dbReference type="InterPro" id="IPR029058">
    <property type="entry name" value="AB_hydrolase_fold"/>
</dbReference>
<dbReference type="Gene3D" id="3.40.50.1820">
    <property type="entry name" value="alpha/beta hydrolase"/>
    <property type="match status" value="1"/>
</dbReference>
<dbReference type="SUPFAM" id="SSF53474">
    <property type="entry name" value="alpha/beta-Hydrolases"/>
    <property type="match status" value="1"/>
</dbReference>
<dbReference type="OrthoDB" id="6073658at2"/>
<dbReference type="AlphaFoldDB" id="A0A2T3IXC6"/>